<evidence type="ECO:0000256" key="2">
    <source>
        <dbReference type="ARBA" id="ARBA00022723"/>
    </source>
</evidence>
<keyword evidence="8" id="KW-1185">Reference proteome</keyword>
<evidence type="ECO:0000256" key="5">
    <source>
        <dbReference type="RuleBase" id="RU364048"/>
    </source>
</evidence>
<evidence type="ECO:0000313" key="8">
    <source>
        <dbReference type="Proteomes" id="UP000730482"/>
    </source>
</evidence>
<dbReference type="Proteomes" id="UP000730482">
    <property type="component" value="Unassembled WGS sequence"/>
</dbReference>
<sequence>MLNKPYLTGHFTPVPDEITAVDLSISGKLPPELSGLYVRNGHNPKPGITPSHWFRGSGMLHGVRLADGRAQWYRNRWVKTPALDGAPLVRQDGSIDLTASVAGTHIIEHGGRLLALQEANLPFAVTPELETLGPFDFHGKLTTAMTAHPKQDPETGLLHFFSYSPFEPHLTYFEASPDGHIVRSEPVPGAGPGLMHDFAITAGKAVFLDPPVVFDPAETSGIPYRWHDDRPARIGVLDRLGDSGVTWIEVDQKTVLHVVNACDLPDGKVLLEGTAYDQAAWETSWKWWIGAPGHPNAPTSGAVVTRWLLDPVAGTALEEPIDDLATDFPTVDDRLTGRRSSISYHVAFPGAGLDEFALVKLNTATGERRLFHPGRGRYAGEAVFVPALGGTAEDDGYLLTIVSDLVADASRLLVLNAQDLSTSASIHLPRRVPGGIHGSWIPSPPMAAGSNPAGAPDEAFVQPG</sequence>
<evidence type="ECO:0000256" key="6">
    <source>
        <dbReference type="SAM" id="MobiDB-lite"/>
    </source>
</evidence>
<keyword evidence="3 5" id="KW-0560">Oxidoreductase</keyword>
<protein>
    <recommendedName>
        <fullName evidence="5">Dioxygenase</fullName>
        <ecNumber evidence="5">1.13.11.-</ecNumber>
    </recommendedName>
</protein>
<gene>
    <name evidence="7" type="ORF">KGQ19_07335</name>
</gene>
<dbReference type="PANTHER" id="PTHR10543">
    <property type="entry name" value="BETA-CAROTENE DIOXYGENASE"/>
    <property type="match status" value="1"/>
</dbReference>
<dbReference type="RefSeq" id="WP_212008322.1">
    <property type="nucleotide sequence ID" value="NZ_JAAFYZ010000016.1"/>
</dbReference>
<comment type="similarity">
    <text evidence="1 5">Belongs to the carotenoid oxygenase family.</text>
</comment>
<evidence type="ECO:0000256" key="3">
    <source>
        <dbReference type="ARBA" id="ARBA00023002"/>
    </source>
</evidence>
<evidence type="ECO:0000256" key="1">
    <source>
        <dbReference type="ARBA" id="ARBA00006787"/>
    </source>
</evidence>
<dbReference type="EC" id="1.13.11.-" evidence="5"/>
<keyword evidence="5" id="KW-0223">Dioxygenase</keyword>
<dbReference type="EMBL" id="JAAFYZ010000016">
    <property type="protein sequence ID" value="MBS2546677.1"/>
    <property type="molecule type" value="Genomic_DNA"/>
</dbReference>
<name>A0ABS5KKW5_9ACTN</name>
<evidence type="ECO:0000313" key="7">
    <source>
        <dbReference type="EMBL" id="MBS2546677.1"/>
    </source>
</evidence>
<comment type="cofactor">
    <cofactor evidence="5">
        <name>Fe(2+)</name>
        <dbReference type="ChEBI" id="CHEBI:29033"/>
    </cofactor>
    <text evidence="5">Binds 1 Fe(2+) ion per subunit.</text>
</comment>
<evidence type="ECO:0000256" key="4">
    <source>
        <dbReference type="ARBA" id="ARBA00023004"/>
    </source>
</evidence>
<comment type="caution">
    <text evidence="7">The sequence shown here is derived from an EMBL/GenBank/DDBJ whole genome shotgun (WGS) entry which is preliminary data.</text>
</comment>
<proteinExistence type="inferred from homology"/>
<feature type="region of interest" description="Disordered" evidence="6">
    <location>
        <begin position="439"/>
        <end position="464"/>
    </location>
</feature>
<keyword evidence="2 5" id="KW-0479">Metal-binding</keyword>
<reference evidence="7 8" key="1">
    <citation type="submission" date="2020-02" db="EMBL/GenBank/DDBJ databases">
        <title>Acidophilic actinobacteria isolated from forest soil.</title>
        <authorList>
            <person name="Golinska P."/>
        </authorList>
    </citation>
    <scope>NUCLEOTIDE SEQUENCE [LARGE SCALE GENOMIC DNA]</scope>
    <source>
        <strain evidence="7 8">NL8</strain>
    </source>
</reference>
<dbReference type="Pfam" id="PF03055">
    <property type="entry name" value="RPE65"/>
    <property type="match status" value="1"/>
</dbReference>
<organism evidence="7 8">
    <name type="scientific">Catenulispora pinistramenti</name>
    <dbReference type="NCBI Taxonomy" id="2705254"/>
    <lineage>
        <taxon>Bacteria</taxon>
        <taxon>Bacillati</taxon>
        <taxon>Actinomycetota</taxon>
        <taxon>Actinomycetes</taxon>
        <taxon>Catenulisporales</taxon>
        <taxon>Catenulisporaceae</taxon>
        <taxon>Catenulispora</taxon>
    </lineage>
</organism>
<accession>A0ABS5KKW5</accession>
<keyword evidence="4 5" id="KW-0408">Iron</keyword>
<dbReference type="PANTHER" id="PTHR10543:SF89">
    <property type="entry name" value="CAROTENOID 9,10(9',10')-CLEAVAGE DIOXYGENASE 1"/>
    <property type="match status" value="1"/>
</dbReference>
<dbReference type="InterPro" id="IPR004294">
    <property type="entry name" value="Carotenoid_Oase"/>
</dbReference>